<name>A0AAV4D066_9GAST</name>
<accession>A0AAV4D066</accession>
<comment type="caution">
    <text evidence="1">The sequence shown here is derived from an EMBL/GenBank/DDBJ whole genome shotgun (WGS) entry which is preliminary data.</text>
</comment>
<keyword evidence="2" id="KW-1185">Reference proteome</keyword>
<protein>
    <submittedName>
        <fullName evidence="1">Uncharacterized protein</fullName>
    </submittedName>
</protein>
<sequence length="120" mass="13840">MAKSHMEQDQENAPTLTTHIRPCSSFACATARAQACQQVLKFHSFSMSEIAQVEFEAFSLGYEPIKAALQVLQHCHLFFFKIQRHCRKLQQLQVLAVLGKKIRPLRPQDGDFLERQIERI</sequence>
<proteinExistence type="predicted"/>
<reference evidence="1 2" key="1">
    <citation type="journal article" date="2021" name="Elife">
        <title>Chloroplast acquisition without the gene transfer in kleptoplastic sea slugs, Plakobranchus ocellatus.</title>
        <authorList>
            <person name="Maeda T."/>
            <person name="Takahashi S."/>
            <person name="Yoshida T."/>
            <person name="Shimamura S."/>
            <person name="Takaki Y."/>
            <person name="Nagai Y."/>
            <person name="Toyoda A."/>
            <person name="Suzuki Y."/>
            <person name="Arimoto A."/>
            <person name="Ishii H."/>
            <person name="Satoh N."/>
            <person name="Nishiyama T."/>
            <person name="Hasebe M."/>
            <person name="Maruyama T."/>
            <person name="Minagawa J."/>
            <person name="Obokata J."/>
            <person name="Shigenobu S."/>
        </authorList>
    </citation>
    <scope>NUCLEOTIDE SEQUENCE [LARGE SCALE GENOMIC DNA]</scope>
</reference>
<organism evidence="1 2">
    <name type="scientific">Plakobranchus ocellatus</name>
    <dbReference type="NCBI Taxonomy" id="259542"/>
    <lineage>
        <taxon>Eukaryota</taxon>
        <taxon>Metazoa</taxon>
        <taxon>Spiralia</taxon>
        <taxon>Lophotrochozoa</taxon>
        <taxon>Mollusca</taxon>
        <taxon>Gastropoda</taxon>
        <taxon>Heterobranchia</taxon>
        <taxon>Euthyneura</taxon>
        <taxon>Panpulmonata</taxon>
        <taxon>Sacoglossa</taxon>
        <taxon>Placobranchoidea</taxon>
        <taxon>Plakobranchidae</taxon>
        <taxon>Plakobranchus</taxon>
    </lineage>
</organism>
<dbReference type="Proteomes" id="UP000735302">
    <property type="component" value="Unassembled WGS sequence"/>
</dbReference>
<evidence type="ECO:0000313" key="1">
    <source>
        <dbReference type="EMBL" id="GFO37461.1"/>
    </source>
</evidence>
<evidence type="ECO:0000313" key="2">
    <source>
        <dbReference type="Proteomes" id="UP000735302"/>
    </source>
</evidence>
<gene>
    <name evidence="1" type="ORF">PoB_006396600</name>
</gene>
<dbReference type="EMBL" id="BLXT01007237">
    <property type="protein sequence ID" value="GFO37461.1"/>
    <property type="molecule type" value="Genomic_DNA"/>
</dbReference>
<dbReference type="AlphaFoldDB" id="A0AAV4D066"/>